<feature type="domain" description="Helix-turn-helix" evidence="1">
    <location>
        <begin position="1"/>
        <end position="42"/>
    </location>
</feature>
<dbReference type="RefSeq" id="WP_068591268.1">
    <property type="nucleotide sequence ID" value="NZ_FTNK01000047.1"/>
</dbReference>
<protein>
    <submittedName>
        <fullName evidence="2">DNA binding domain-containing protein, excisionase family</fullName>
    </submittedName>
</protein>
<organism evidence="2 3">
    <name type="scientific">Paenibacillus macquariensis</name>
    <dbReference type="NCBI Taxonomy" id="948756"/>
    <lineage>
        <taxon>Bacteria</taxon>
        <taxon>Bacillati</taxon>
        <taxon>Bacillota</taxon>
        <taxon>Bacilli</taxon>
        <taxon>Bacillales</taxon>
        <taxon>Paenibacillaceae</taxon>
        <taxon>Paenibacillus</taxon>
    </lineage>
</organism>
<gene>
    <name evidence="2" type="ORF">SAMN05421578_1478</name>
</gene>
<sequence length="144" mass="16098">MNVKEAAEALGVHTQTVYNMLNSGRLQAEKEQGGKWDISKDFILEIVKKTQEKQDQGRAMMYATDLLDAKLYEKEQETQADLNSVCKAFVLEFEGDQEGSKLAKIIVEMEKQIQELSGIKNAIKIAMLLNIDAIGDSVSTNEEV</sequence>
<dbReference type="Proteomes" id="UP000186666">
    <property type="component" value="Unassembled WGS sequence"/>
</dbReference>
<name>A0ABY1KES5_9BACL</name>
<keyword evidence="3" id="KW-1185">Reference proteome</keyword>
<dbReference type="InterPro" id="IPR010093">
    <property type="entry name" value="SinI_DNA-bd"/>
</dbReference>
<reference evidence="2 3" key="1">
    <citation type="submission" date="2017-01" db="EMBL/GenBank/DDBJ databases">
        <authorList>
            <person name="Varghese N."/>
            <person name="Submissions S."/>
        </authorList>
    </citation>
    <scope>NUCLEOTIDE SEQUENCE [LARGE SCALE GENOMIC DNA]</scope>
    <source>
        <strain evidence="2 3">ATCC 23464</strain>
    </source>
</reference>
<dbReference type="NCBIfam" id="TIGR01764">
    <property type="entry name" value="excise"/>
    <property type="match status" value="1"/>
</dbReference>
<comment type="caution">
    <text evidence="2">The sequence shown here is derived from an EMBL/GenBank/DDBJ whole genome shotgun (WGS) entry which is preliminary data.</text>
</comment>
<accession>A0ABY1KES5</accession>
<dbReference type="Pfam" id="PF12728">
    <property type="entry name" value="HTH_17"/>
    <property type="match status" value="1"/>
</dbReference>
<dbReference type="Gene3D" id="1.10.1660.10">
    <property type="match status" value="1"/>
</dbReference>
<proteinExistence type="predicted"/>
<evidence type="ECO:0000259" key="1">
    <source>
        <dbReference type="Pfam" id="PF12728"/>
    </source>
</evidence>
<dbReference type="EMBL" id="FTNK01000047">
    <property type="protein sequence ID" value="SIR72441.1"/>
    <property type="molecule type" value="Genomic_DNA"/>
</dbReference>
<dbReference type="InterPro" id="IPR041657">
    <property type="entry name" value="HTH_17"/>
</dbReference>
<evidence type="ECO:0000313" key="2">
    <source>
        <dbReference type="EMBL" id="SIR72441.1"/>
    </source>
</evidence>
<evidence type="ECO:0000313" key="3">
    <source>
        <dbReference type="Proteomes" id="UP000186666"/>
    </source>
</evidence>